<dbReference type="InterPro" id="IPR053144">
    <property type="entry name" value="Acetyltransferase_Butenolide"/>
</dbReference>
<evidence type="ECO:0000259" key="1">
    <source>
        <dbReference type="PROSITE" id="PS51186"/>
    </source>
</evidence>
<protein>
    <submittedName>
        <fullName evidence="2">N-acetyltransferase</fullName>
    </submittedName>
</protein>
<dbReference type="EMBL" id="CP031742">
    <property type="protein sequence ID" value="AXQ58118.1"/>
    <property type="molecule type" value="Genomic_DNA"/>
</dbReference>
<dbReference type="KEGG" id="sky:D0C37_28280"/>
<reference evidence="2 3" key="1">
    <citation type="submission" date="2018-08" db="EMBL/GenBank/DDBJ databases">
        <authorList>
            <person name="Ferrada E.E."/>
            <person name="Latorre B.A."/>
        </authorList>
    </citation>
    <scope>NUCLEOTIDE SEQUENCE [LARGE SCALE GENOMIC DNA]</scope>
    <source>
        <strain evidence="2 3">VK-A60T</strain>
    </source>
</reference>
<keyword evidence="2" id="KW-0808">Transferase</keyword>
<evidence type="ECO:0000313" key="3">
    <source>
        <dbReference type="Proteomes" id="UP000259636"/>
    </source>
</evidence>
<dbReference type="InterPro" id="IPR016181">
    <property type="entry name" value="Acyl_CoA_acyltransferase"/>
</dbReference>
<dbReference type="GO" id="GO:0016747">
    <property type="term" value="F:acyltransferase activity, transferring groups other than amino-acyl groups"/>
    <property type="evidence" value="ECO:0007669"/>
    <property type="project" value="InterPro"/>
</dbReference>
<dbReference type="Proteomes" id="UP000259636">
    <property type="component" value="Chromosome"/>
</dbReference>
<dbReference type="PROSITE" id="PS51186">
    <property type="entry name" value="GNAT"/>
    <property type="match status" value="1"/>
</dbReference>
<dbReference type="PANTHER" id="PTHR43233:SF1">
    <property type="entry name" value="FAMILY N-ACETYLTRANSFERASE, PUTATIVE (AFU_ORTHOLOGUE AFUA_6G03350)-RELATED"/>
    <property type="match status" value="1"/>
</dbReference>
<dbReference type="CDD" id="cd04301">
    <property type="entry name" value="NAT_SF"/>
    <property type="match status" value="1"/>
</dbReference>
<accession>A0A385DIC4</accession>
<dbReference type="GeneID" id="300118027"/>
<dbReference type="PANTHER" id="PTHR43233">
    <property type="entry name" value="FAMILY N-ACETYLTRANSFERASE, PUTATIVE (AFU_ORTHOLOGUE AFUA_6G03350)-RELATED"/>
    <property type="match status" value="1"/>
</dbReference>
<feature type="domain" description="N-acetyltransferase" evidence="1">
    <location>
        <begin position="19"/>
        <end position="157"/>
    </location>
</feature>
<dbReference type="RefSeq" id="WP_101279526.1">
    <property type="nucleotide sequence ID" value="NZ_CP031742.1"/>
</dbReference>
<dbReference type="Pfam" id="PF00583">
    <property type="entry name" value="Acetyltransf_1"/>
    <property type="match status" value="1"/>
</dbReference>
<evidence type="ECO:0000313" key="2">
    <source>
        <dbReference type="EMBL" id="AXQ58118.1"/>
    </source>
</evidence>
<dbReference type="Gene3D" id="3.40.630.30">
    <property type="match status" value="1"/>
</dbReference>
<dbReference type="InterPro" id="IPR000182">
    <property type="entry name" value="GNAT_dom"/>
</dbReference>
<dbReference type="SUPFAM" id="SSF55729">
    <property type="entry name" value="Acyl-CoA N-acyltransferases (Nat)"/>
    <property type="match status" value="1"/>
</dbReference>
<organism evidence="2 3">
    <name type="scientific">Streptomyces koyangensis</name>
    <dbReference type="NCBI Taxonomy" id="188770"/>
    <lineage>
        <taxon>Bacteria</taxon>
        <taxon>Bacillati</taxon>
        <taxon>Actinomycetota</taxon>
        <taxon>Actinomycetes</taxon>
        <taxon>Kitasatosporales</taxon>
        <taxon>Streptomycetaceae</taxon>
        <taxon>Streptomyces</taxon>
        <taxon>Streptomyces aurantiacus group</taxon>
    </lineage>
</organism>
<name>A0A385DIC4_9ACTN</name>
<proteinExistence type="predicted"/>
<sequence>MTDTQELLAAATRHPLPPGYVCSADPGRFDADLVHDWLSTDAYWALGRSREAQAQMLAGSLAYGVYEEESGTQVGCARVVTDLAAFAYLCDVYVAPGARGRGLGTSFVAAVLADVIGRAPHGLRRVLLATDDAHGVYARLGFTPLPHPEQWMVLGSS</sequence>
<dbReference type="AlphaFoldDB" id="A0A385DIC4"/>
<gene>
    <name evidence="2" type="ORF">D0C37_28280</name>
</gene>